<feature type="transmembrane region" description="Helical" evidence="7">
    <location>
        <begin position="488"/>
        <end position="512"/>
    </location>
</feature>
<protein>
    <recommendedName>
        <fullName evidence="8">Amino acid transporter transmembrane domain-containing protein</fullName>
    </recommendedName>
</protein>
<reference evidence="9 10" key="1">
    <citation type="submission" date="2024-02" db="EMBL/GenBank/DDBJ databases">
        <authorList>
            <person name="Chen Y."/>
            <person name="Shah S."/>
            <person name="Dougan E. K."/>
            <person name="Thang M."/>
            <person name="Chan C."/>
        </authorList>
    </citation>
    <scope>NUCLEOTIDE SEQUENCE [LARGE SCALE GENOMIC DNA]</scope>
</reference>
<evidence type="ECO:0000313" key="10">
    <source>
        <dbReference type="Proteomes" id="UP001642484"/>
    </source>
</evidence>
<feature type="transmembrane region" description="Helical" evidence="7">
    <location>
        <begin position="533"/>
        <end position="553"/>
    </location>
</feature>
<comment type="subcellular location">
    <subcellularLocation>
        <location evidence="1">Membrane</location>
        <topology evidence="1">Multi-pass membrane protein</topology>
    </subcellularLocation>
</comment>
<comment type="caution">
    <text evidence="9">The sequence shown here is derived from an EMBL/GenBank/DDBJ whole genome shotgun (WGS) entry which is preliminary data.</text>
</comment>
<evidence type="ECO:0000256" key="1">
    <source>
        <dbReference type="ARBA" id="ARBA00004141"/>
    </source>
</evidence>
<name>A0ABP0LI61_9DINO</name>
<comment type="similarity">
    <text evidence="6">Belongs to the TMEM104 family.</text>
</comment>
<dbReference type="PANTHER" id="PTHR16189">
    <property type="entry name" value="TRANSMEMBRANE PROTEIN 104-RELATED"/>
    <property type="match status" value="1"/>
</dbReference>
<accession>A0ABP0LI61</accession>
<feature type="transmembrane region" description="Helical" evidence="7">
    <location>
        <begin position="280"/>
        <end position="298"/>
    </location>
</feature>
<feature type="transmembrane region" description="Helical" evidence="7">
    <location>
        <begin position="202"/>
        <end position="226"/>
    </location>
</feature>
<keyword evidence="3 7" id="KW-1133">Transmembrane helix</keyword>
<evidence type="ECO:0000256" key="2">
    <source>
        <dbReference type="ARBA" id="ARBA00022692"/>
    </source>
</evidence>
<feature type="transmembrane region" description="Helical" evidence="7">
    <location>
        <begin position="460"/>
        <end position="482"/>
    </location>
</feature>
<evidence type="ECO:0000313" key="9">
    <source>
        <dbReference type="EMBL" id="CAK9038877.1"/>
    </source>
</evidence>
<sequence length="561" mass="61829">MAAATEEPMPSEPSRIFPQTKNADFQRQFSLAADQRIKNPLGSKMKFSEGVLFMMNSLTGLSLLTLPYGFAQAGLLLGALIIMGCMIISFITATFMCEALTIANALEYEAAEKQVLEHQAPEVRQALRDAIDEVARGDESNSMRKKLLDFNAVDFRPFRGQTLEVFQAENRVKNPDREFKICERVELGAVGERVLKKGSDKVIAATIYVMILSFTYGTVSALVVTVNQSLAHTLLGAWRLIGYGELNANEVYTCCVIVVFFITLPLCFKNLQNTKAFTVVIMWCRFLAIAILLLVGIYKCIERLERESLGSILQDVPLWKPSGFVAVFGNSVFLCGIHHYLPSMISPLKEQTQAPKVIITAFSSCYLLIVSICATALVAWGEETWSKCSSRPGGHYCQIQPLYNLNFAPLSLAGGSVALFLLAYPAMAIASIPIAAITTRNTMGQWLQVKPPDPEAGVSLCSKTGCLTLAVLVPPFTVALITTDVQAVIQYVGGYAGLSVSFLCPMILLIRCRQILHLEKVNDSTKRPLKSRFANTAGYTVVTMLYLFALYMVTKRLFFSN</sequence>
<keyword evidence="10" id="KW-1185">Reference proteome</keyword>
<feature type="domain" description="Amino acid transporter transmembrane" evidence="8">
    <location>
        <begin position="46"/>
        <end position="103"/>
    </location>
</feature>
<proteinExistence type="inferred from homology"/>
<evidence type="ECO:0000256" key="4">
    <source>
        <dbReference type="ARBA" id="ARBA00023136"/>
    </source>
</evidence>
<evidence type="ECO:0000256" key="3">
    <source>
        <dbReference type="ARBA" id="ARBA00022989"/>
    </source>
</evidence>
<keyword evidence="5" id="KW-0325">Glycoprotein</keyword>
<dbReference type="Pfam" id="PF01490">
    <property type="entry name" value="Aa_trans"/>
    <property type="match status" value="1"/>
</dbReference>
<evidence type="ECO:0000256" key="6">
    <source>
        <dbReference type="ARBA" id="ARBA00038166"/>
    </source>
</evidence>
<evidence type="ECO:0000256" key="7">
    <source>
        <dbReference type="SAM" id="Phobius"/>
    </source>
</evidence>
<organism evidence="9 10">
    <name type="scientific">Durusdinium trenchii</name>
    <dbReference type="NCBI Taxonomy" id="1381693"/>
    <lineage>
        <taxon>Eukaryota</taxon>
        <taxon>Sar</taxon>
        <taxon>Alveolata</taxon>
        <taxon>Dinophyceae</taxon>
        <taxon>Suessiales</taxon>
        <taxon>Symbiodiniaceae</taxon>
        <taxon>Durusdinium</taxon>
    </lineage>
</organism>
<gene>
    <name evidence="9" type="ORF">CCMP2556_LOCUS21193</name>
</gene>
<feature type="transmembrane region" description="Helical" evidence="7">
    <location>
        <begin position="76"/>
        <end position="97"/>
    </location>
</feature>
<dbReference type="InterPro" id="IPR013057">
    <property type="entry name" value="AA_transpt_TM"/>
</dbReference>
<feature type="transmembrane region" description="Helical" evidence="7">
    <location>
        <begin position="246"/>
        <end position="268"/>
    </location>
</feature>
<dbReference type="PANTHER" id="PTHR16189:SF0">
    <property type="entry name" value="TRANSMEMBRANE PROTEIN 104"/>
    <property type="match status" value="1"/>
</dbReference>
<dbReference type="EMBL" id="CAXAMN010012725">
    <property type="protein sequence ID" value="CAK9038877.1"/>
    <property type="molecule type" value="Genomic_DNA"/>
</dbReference>
<evidence type="ECO:0000259" key="8">
    <source>
        <dbReference type="Pfam" id="PF01490"/>
    </source>
</evidence>
<keyword evidence="4 7" id="KW-0472">Membrane</keyword>
<dbReference type="Proteomes" id="UP001642484">
    <property type="component" value="Unassembled WGS sequence"/>
</dbReference>
<feature type="transmembrane region" description="Helical" evidence="7">
    <location>
        <begin position="417"/>
        <end position="439"/>
    </location>
</feature>
<keyword evidence="2 7" id="KW-0812">Transmembrane</keyword>
<feature type="transmembrane region" description="Helical" evidence="7">
    <location>
        <begin position="318"/>
        <end position="337"/>
    </location>
</feature>
<feature type="transmembrane region" description="Helical" evidence="7">
    <location>
        <begin position="357"/>
        <end position="380"/>
    </location>
</feature>
<evidence type="ECO:0000256" key="5">
    <source>
        <dbReference type="ARBA" id="ARBA00023180"/>
    </source>
</evidence>